<dbReference type="GO" id="GO:0005886">
    <property type="term" value="C:plasma membrane"/>
    <property type="evidence" value="ECO:0007669"/>
    <property type="project" value="UniProtKB-SubCell"/>
</dbReference>
<keyword evidence="4 9" id="KW-0812">Transmembrane</keyword>
<protein>
    <recommendedName>
        <fullName evidence="8">Guanidinium exporter</fullName>
    </recommendedName>
</protein>
<evidence type="ECO:0000256" key="3">
    <source>
        <dbReference type="ARBA" id="ARBA00022475"/>
    </source>
</evidence>
<sequence>MNWLYIIIAGLFETGFTLCLGKAQESTGRESLYWWMGFLACLAISMYLMFRAVSGIGALPIGSAYAIWTGIGAVGGVLVGIFIFREPATFWRLFFVSTLIGSIAGLKFFSE</sequence>
<gene>
    <name evidence="10" type="ORF">DBX24_05495</name>
</gene>
<dbReference type="Pfam" id="PF00893">
    <property type="entry name" value="Multi_Drug_Res"/>
    <property type="match status" value="1"/>
</dbReference>
<dbReference type="PANTHER" id="PTHR30561:SF0">
    <property type="entry name" value="GUANIDINIUM EXPORTER"/>
    <property type="match status" value="1"/>
</dbReference>
<keyword evidence="2" id="KW-0813">Transport</keyword>
<keyword evidence="3" id="KW-1003">Cell membrane</keyword>
<dbReference type="GO" id="GO:0022857">
    <property type="term" value="F:transmembrane transporter activity"/>
    <property type="evidence" value="ECO:0007669"/>
    <property type="project" value="InterPro"/>
</dbReference>
<reference evidence="10 11" key="1">
    <citation type="submission" date="2018-04" db="EMBL/GenBank/DDBJ databases">
        <title>Characteristic and Complete Genome Sequencing of A Novel Member of Infective Endocarditis Causative Bacteria: Bergeyella cardium QL-PH.</title>
        <authorList>
            <person name="Pan H."/>
            <person name="Sun E."/>
            <person name="Zhang Y."/>
        </authorList>
    </citation>
    <scope>NUCLEOTIDE SEQUENCE [LARGE SCALE GENOMIC DNA]</scope>
    <source>
        <strain evidence="10 11">HPQL</strain>
    </source>
</reference>
<keyword evidence="11" id="KW-1185">Reference proteome</keyword>
<dbReference type="Gene3D" id="1.10.3730.20">
    <property type="match status" value="1"/>
</dbReference>
<evidence type="ECO:0000256" key="5">
    <source>
        <dbReference type="ARBA" id="ARBA00022989"/>
    </source>
</evidence>
<evidence type="ECO:0000256" key="9">
    <source>
        <dbReference type="RuleBase" id="RU003942"/>
    </source>
</evidence>
<evidence type="ECO:0000256" key="7">
    <source>
        <dbReference type="ARBA" id="ARBA00038151"/>
    </source>
</evidence>
<dbReference type="AlphaFoldDB" id="A0A6P1QXC3"/>
<evidence type="ECO:0000256" key="4">
    <source>
        <dbReference type="ARBA" id="ARBA00022692"/>
    </source>
</evidence>
<evidence type="ECO:0000256" key="6">
    <source>
        <dbReference type="ARBA" id="ARBA00023136"/>
    </source>
</evidence>
<dbReference type="SUPFAM" id="SSF103481">
    <property type="entry name" value="Multidrug resistance efflux transporter EmrE"/>
    <property type="match status" value="1"/>
</dbReference>
<dbReference type="Proteomes" id="UP000464318">
    <property type="component" value="Chromosome"/>
</dbReference>
<proteinExistence type="inferred from homology"/>
<name>A0A6P1QXC3_9FLAO</name>
<dbReference type="InterPro" id="IPR000390">
    <property type="entry name" value="Small_drug/metabolite_transptr"/>
</dbReference>
<comment type="subcellular location">
    <subcellularLocation>
        <location evidence="1 9">Cell membrane</location>
        <topology evidence="1 9">Multi-pass membrane protein</topology>
    </subcellularLocation>
</comment>
<keyword evidence="5" id="KW-1133">Transmembrane helix</keyword>
<evidence type="ECO:0000313" key="11">
    <source>
        <dbReference type="Proteomes" id="UP000464318"/>
    </source>
</evidence>
<evidence type="ECO:0000313" key="10">
    <source>
        <dbReference type="EMBL" id="QHN65380.1"/>
    </source>
</evidence>
<evidence type="ECO:0000256" key="2">
    <source>
        <dbReference type="ARBA" id="ARBA00022448"/>
    </source>
</evidence>
<dbReference type="RefSeq" id="WP_120489595.1">
    <property type="nucleotide sequence ID" value="NZ_CP029149.1"/>
</dbReference>
<dbReference type="OrthoDB" id="21828at2"/>
<dbReference type="InterPro" id="IPR037185">
    <property type="entry name" value="EmrE-like"/>
</dbReference>
<accession>A0A6P1QXC3</accession>
<dbReference type="PANTHER" id="PTHR30561">
    <property type="entry name" value="SMR FAMILY PROTON-DEPENDENT DRUG EFFLUX TRANSPORTER SUGE"/>
    <property type="match status" value="1"/>
</dbReference>
<dbReference type="InterPro" id="IPR045324">
    <property type="entry name" value="Small_multidrug_res"/>
</dbReference>
<evidence type="ECO:0000256" key="8">
    <source>
        <dbReference type="ARBA" id="ARBA00039168"/>
    </source>
</evidence>
<dbReference type="EMBL" id="CP029149">
    <property type="protein sequence ID" value="QHN65380.1"/>
    <property type="molecule type" value="Genomic_DNA"/>
</dbReference>
<evidence type="ECO:0000256" key="1">
    <source>
        <dbReference type="ARBA" id="ARBA00004651"/>
    </source>
</evidence>
<organism evidence="10 11">
    <name type="scientific">Bergeyella cardium</name>
    <dbReference type="NCBI Taxonomy" id="1585976"/>
    <lineage>
        <taxon>Bacteria</taxon>
        <taxon>Pseudomonadati</taxon>
        <taxon>Bacteroidota</taxon>
        <taxon>Flavobacteriia</taxon>
        <taxon>Flavobacteriales</taxon>
        <taxon>Weeksellaceae</taxon>
        <taxon>Bergeyella</taxon>
    </lineage>
</organism>
<keyword evidence="6" id="KW-0472">Membrane</keyword>
<comment type="similarity">
    <text evidence="7">Belongs to the drug/metabolite transporter (DMT) superfamily. Small multidrug resistance (SMR) (TC 2.A.7.1) family. Gdx/SugE subfamily.</text>
</comment>
<dbReference type="KEGG" id="bcad:DBX24_05495"/>